<comment type="subunit">
    <text evidence="3">Homohexamer. Dimer of a homotrimer.</text>
</comment>
<feature type="binding site" evidence="3">
    <location>
        <position position="183"/>
    </location>
    <ligand>
        <name>phosphate</name>
        <dbReference type="ChEBI" id="CHEBI:43474"/>
    </ligand>
</feature>
<evidence type="ECO:0000256" key="3">
    <source>
        <dbReference type="HAMAP-Rule" id="MF_01963"/>
    </source>
</evidence>
<name>A0A437JRM5_9BURK</name>
<dbReference type="GO" id="GO:0019509">
    <property type="term" value="P:L-methionine salvage from methylthioadenosine"/>
    <property type="evidence" value="ECO:0007669"/>
    <property type="project" value="TreeGrafter"/>
</dbReference>
<dbReference type="GO" id="GO:0017061">
    <property type="term" value="F:S-methyl-5-thioadenosine phosphorylase activity"/>
    <property type="evidence" value="ECO:0007669"/>
    <property type="project" value="InterPro"/>
</dbReference>
<protein>
    <recommendedName>
        <fullName evidence="3">Purine nucleoside phosphorylase</fullName>
        <shortName evidence="3">PNP</shortName>
        <ecNumber evidence="3">2.4.2.1</ecNumber>
    </recommendedName>
</protein>
<dbReference type="UniPathway" id="UPA00606"/>
<comment type="similarity">
    <text evidence="3">Belongs to the PNP/MTAP phosphorylase family. MTAP subfamily.</text>
</comment>
<dbReference type="CDD" id="cd09010">
    <property type="entry name" value="MTAP_SsMTAPII_like_MTIP"/>
    <property type="match status" value="1"/>
</dbReference>
<dbReference type="InterPro" id="IPR035994">
    <property type="entry name" value="Nucleoside_phosphorylase_sf"/>
</dbReference>
<feature type="binding site" evidence="3">
    <location>
        <begin position="206"/>
        <end position="208"/>
    </location>
    <ligand>
        <name>substrate</name>
    </ligand>
</feature>
<gene>
    <name evidence="5" type="ORF">ENE75_18265</name>
</gene>
<feature type="binding site" evidence="3">
    <location>
        <begin position="50"/>
        <end position="51"/>
    </location>
    <ligand>
        <name>phosphate</name>
        <dbReference type="ChEBI" id="CHEBI:43474"/>
    </ligand>
</feature>
<comment type="caution">
    <text evidence="5">The sequence shown here is derived from an EMBL/GenBank/DDBJ whole genome shotgun (WGS) entry which is preliminary data.</text>
</comment>
<reference evidence="5 6" key="1">
    <citation type="submission" date="2019-01" db="EMBL/GenBank/DDBJ databases">
        <authorList>
            <person name="Chen W.-M."/>
        </authorList>
    </citation>
    <scope>NUCLEOTIDE SEQUENCE [LARGE SCALE GENOMIC DNA]</scope>
    <source>
        <strain evidence="5 6">ICH-3</strain>
    </source>
</reference>
<evidence type="ECO:0000256" key="1">
    <source>
        <dbReference type="ARBA" id="ARBA00022676"/>
    </source>
</evidence>
<dbReference type="InterPro" id="IPR000845">
    <property type="entry name" value="Nucleoside_phosphorylase_d"/>
</dbReference>
<evidence type="ECO:0000259" key="4">
    <source>
        <dbReference type="Pfam" id="PF01048"/>
    </source>
</evidence>
<comment type="pathway">
    <text evidence="3">Purine metabolism; purine nucleoside salvage.</text>
</comment>
<comment type="miscellaneous">
    <text evidence="3">Although this enzyme belongs to the family of MTA phosphorylases based on sequence homology, it lacks several conserved amino acids in the substrate binding pocket that confer specificity towards MTA.</text>
</comment>
<feature type="site" description="Important for substrate specificity" evidence="3">
    <location>
        <position position="220"/>
    </location>
</feature>
<dbReference type="GO" id="GO:0005829">
    <property type="term" value="C:cytosol"/>
    <property type="evidence" value="ECO:0007669"/>
    <property type="project" value="TreeGrafter"/>
</dbReference>
<keyword evidence="3" id="KW-0660">Purine salvage</keyword>
<organism evidence="5 6">
    <name type="scientific">Rubrivivax albus</name>
    <dbReference type="NCBI Taxonomy" id="2499835"/>
    <lineage>
        <taxon>Bacteria</taxon>
        <taxon>Pseudomonadati</taxon>
        <taxon>Pseudomonadota</taxon>
        <taxon>Betaproteobacteria</taxon>
        <taxon>Burkholderiales</taxon>
        <taxon>Sphaerotilaceae</taxon>
        <taxon>Rubrivivax</taxon>
    </lineage>
</organism>
<evidence type="ECO:0000256" key="2">
    <source>
        <dbReference type="ARBA" id="ARBA00022679"/>
    </source>
</evidence>
<dbReference type="PANTHER" id="PTHR42679">
    <property type="entry name" value="S-METHYL-5'-THIOADENOSINE PHOSPHORYLASE"/>
    <property type="match status" value="1"/>
</dbReference>
<keyword evidence="2 3" id="KW-0808">Transferase</keyword>
<proteinExistence type="inferred from homology"/>
<dbReference type="InterPro" id="IPR010044">
    <property type="entry name" value="MTAP"/>
</dbReference>
<dbReference type="EMBL" id="SACT01000007">
    <property type="protein sequence ID" value="RVT49600.1"/>
    <property type="molecule type" value="Genomic_DNA"/>
</dbReference>
<dbReference type="PANTHER" id="PTHR42679:SF2">
    <property type="entry name" value="S-METHYL-5'-THIOADENOSINE PHOSPHORYLASE"/>
    <property type="match status" value="1"/>
</dbReference>
<dbReference type="Gene3D" id="3.40.50.1580">
    <property type="entry name" value="Nucleoside phosphorylase domain"/>
    <property type="match status" value="1"/>
</dbReference>
<dbReference type="OrthoDB" id="1523230at2"/>
<accession>A0A437JRM5</accession>
<evidence type="ECO:0000313" key="5">
    <source>
        <dbReference type="EMBL" id="RVT49600.1"/>
    </source>
</evidence>
<feature type="binding site" evidence="3">
    <location>
        <position position="8"/>
    </location>
    <ligand>
        <name>phosphate</name>
        <dbReference type="ChEBI" id="CHEBI:43474"/>
    </ligand>
</feature>
<dbReference type="EC" id="2.4.2.1" evidence="3"/>
<comment type="function">
    <text evidence="3">Purine nucleoside phosphorylase involved in purine salvage.</text>
</comment>
<keyword evidence="1 3" id="KW-0328">Glycosyltransferase</keyword>
<feature type="binding site" evidence="3">
    <location>
        <position position="182"/>
    </location>
    <ligand>
        <name>substrate</name>
    </ligand>
</feature>
<dbReference type="AlphaFoldDB" id="A0A437JRM5"/>
<dbReference type="Proteomes" id="UP000288178">
    <property type="component" value="Unassembled WGS sequence"/>
</dbReference>
<comment type="caution">
    <text evidence="3">Lacks conserved residue(s) required for the propagation of feature annotation.</text>
</comment>
<dbReference type="HAMAP" id="MF_01963">
    <property type="entry name" value="MTAP"/>
    <property type="match status" value="1"/>
</dbReference>
<comment type="catalytic activity">
    <reaction evidence="3">
        <text>a purine D-ribonucleoside + phosphate = a purine nucleobase + alpha-D-ribose 1-phosphate</text>
        <dbReference type="Rhea" id="RHEA:19805"/>
        <dbReference type="ChEBI" id="CHEBI:26386"/>
        <dbReference type="ChEBI" id="CHEBI:43474"/>
        <dbReference type="ChEBI" id="CHEBI:57720"/>
        <dbReference type="ChEBI" id="CHEBI:142355"/>
        <dbReference type="EC" id="2.4.2.1"/>
    </reaction>
</comment>
<dbReference type="GO" id="GO:0006166">
    <property type="term" value="P:purine ribonucleoside salvage"/>
    <property type="evidence" value="ECO:0007669"/>
    <property type="project" value="UniProtKB-UniRule"/>
</dbReference>
<feature type="domain" description="Nucleoside phosphorylase" evidence="4">
    <location>
        <begin position="2"/>
        <end position="233"/>
    </location>
</feature>
<sequence length="281" mass="29889">MLAIVGGTGFYELPGLEIEARLSAATPFGEASGEVHLGRVQGQPLLFLARHGAGHRWLPHEVNYRANVFALKRAGATQLLGFSAVGSLDEVLAPGALAMPAQYIDWTRGRRTQTFFGKGVAAHVSTAEPVSARLAEAVVAAGERIGLTVASGLTYACVEGPRLGTRAESHLLRSFGAHLVGMTNVPEVFLAREAQLGYATVGLVTDYDSWMDDPAQHAQVQTIFERYGHTLAAARRLLASLLAAPLPTPEPAARQALVGAVLTPEVALDAAQRDWLAVLRR</sequence>
<dbReference type="RefSeq" id="WP_128199772.1">
    <property type="nucleotide sequence ID" value="NZ_SACT01000007.1"/>
</dbReference>
<dbReference type="Pfam" id="PF01048">
    <property type="entry name" value="PNP_UDP_1"/>
    <property type="match status" value="1"/>
</dbReference>
<evidence type="ECO:0000313" key="6">
    <source>
        <dbReference type="Proteomes" id="UP000288178"/>
    </source>
</evidence>
<dbReference type="SUPFAM" id="SSF53167">
    <property type="entry name" value="Purine and uridine phosphorylases"/>
    <property type="match status" value="1"/>
</dbReference>
<feature type="binding site" evidence="3">
    <location>
        <begin position="83"/>
        <end position="84"/>
    </location>
    <ligand>
        <name>phosphate</name>
        <dbReference type="ChEBI" id="CHEBI:43474"/>
    </ligand>
</feature>
<keyword evidence="6" id="KW-1185">Reference proteome</keyword>